<accession>A0ABW9G6P2</accession>
<evidence type="ECO:0000256" key="1">
    <source>
        <dbReference type="ARBA" id="ARBA00004141"/>
    </source>
</evidence>
<feature type="transmembrane region" description="Helical" evidence="5">
    <location>
        <begin position="150"/>
        <end position="173"/>
    </location>
</feature>
<feature type="transmembrane region" description="Helical" evidence="5">
    <location>
        <begin position="32"/>
        <end position="51"/>
    </location>
</feature>
<feature type="transmembrane region" description="Helical" evidence="5">
    <location>
        <begin position="63"/>
        <end position="80"/>
    </location>
</feature>
<dbReference type="Pfam" id="PF04172">
    <property type="entry name" value="LrgB"/>
    <property type="match status" value="1"/>
</dbReference>
<comment type="subcellular location">
    <subcellularLocation>
        <location evidence="1">Membrane</location>
        <topology evidence="1">Multi-pass membrane protein</topology>
    </subcellularLocation>
</comment>
<dbReference type="RefSeq" id="WP_408623555.1">
    <property type="nucleotide sequence ID" value="NZ_JBEQCT010000003.1"/>
</dbReference>
<dbReference type="InterPro" id="IPR007300">
    <property type="entry name" value="CidB/LrgB"/>
</dbReference>
<dbReference type="PANTHER" id="PTHR30249:SF16">
    <property type="entry name" value="INNER MEMBRANE PROTEIN"/>
    <property type="match status" value="1"/>
</dbReference>
<reference evidence="6 7" key="1">
    <citation type="journal article" date="2013" name="Int. J. Syst. Evol. Microbiol.">
        <title>Celerinatantimonas yamalensis sp. nov., a cold-adapted diazotrophic bacterium from a cold permafrost brine.</title>
        <authorList>
            <person name="Shcherbakova V."/>
            <person name="Chuvilskaya N."/>
            <person name="Rivkina E."/>
            <person name="Demidov N."/>
            <person name="Uchaeva V."/>
            <person name="Suetin S."/>
            <person name="Suzina N."/>
            <person name="Gilichinsky D."/>
        </authorList>
    </citation>
    <scope>NUCLEOTIDE SEQUENCE [LARGE SCALE GENOMIC DNA]</scope>
    <source>
        <strain evidence="6 7">C7</strain>
    </source>
</reference>
<dbReference type="EMBL" id="JBEQCT010000003">
    <property type="protein sequence ID" value="MFM2485340.1"/>
    <property type="molecule type" value="Genomic_DNA"/>
</dbReference>
<sequence>MINPWISSFCFVLTIFLYFLSKWLYGKKPSILFMPLLLAPLLILAVVLLFRIPYLDYIQDSHWLLWMLGPATVAFAIPIYDQRQLIHKHWLSLSVGVCVSVCVAVSSTIALARLFHLSEILQRSLAMRSITTPFAIQATRLIGGKTDLNAVFVVITGVFGMAIGELILTAMSIRSRLGKGASLGACAHGAGTAKAYQIGHTEGVTSSIIMMLAGVITVCIAPLVGRLFW</sequence>
<evidence type="ECO:0000256" key="5">
    <source>
        <dbReference type="SAM" id="Phobius"/>
    </source>
</evidence>
<feature type="transmembrane region" description="Helical" evidence="5">
    <location>
        <begin position="6"/>
        <end position="25"/>
    </location>
</feature>
<feature type="transmembrane region" description="Helical" evidence="5">
    <location>
        <begin position="92"/>
        <end position="115"/>
    </location>
</feature>
<name>A0ABW9G6P2_9GAMM</name>
<evidence type="ECO:0000256" key="4">
    <source>
        <dbReference type="ARBA" id="ARBA00023136"/>
    </source>
</evidence>
<evidence type="ECO:0000256" key="2">
    <source>
        <dbReference type="ARBA" id="ARBA00022692"/>
    </source>
</evidence>
<protein>
    <submittedName>
        <fullName evidence="6">LrgB family protein</fullName>
    </submittedName>
</protein>
<evidence type="ECO:0000313" key="7">
    <source>
        <dbReference type="Proteomes" id="UP001629953"/>
    </source>
</evidence>
<dbReference type="PANTHER" id="PTHR30249">
    <property type="entry name" value="PUTATIVE SEROTONIN TRANSPORTER"/>
    <property type="match status" value="1"/>
</dbReference>
<proteinExistence type="predicted"/>
<dbReference type="Proteomes" id="UP001629953">
    <property type="component" value="Unassembled WGS sequence"/>
</dbReference>
<evidence type="ECO:0000313" key="6">
    <source>
        <dbReference type="EMBL" id="MFM2485340.1"/>
    </source>
</evidence>
<feature type="transmembrane region" description="Helical" evidence="5">
    <location>
        <begin position="208"/>
        <end position="228"/>
    </location>
</feature>
<evidence type="ECO:0000256" key="3">
    <source>
        <dbReference type="ARBA" id="ARBA00022989"/>
    </source>
</evidence>
<keyword evidence="7" id="KW-1185">Reference proteome</keyword>
<organism evidence="6 7">
    <name type="scientific">Celerinatantimonas yamalensis</name>
    <dbReference type="NCBI Taxonomy" id="559956"/>
    <lineage>
        <taxon>Bacteria</taxon>
        <taxon>Pseudomonadati</taxon>
        <taxon>Pseudomonadota</taxon>
        <taxon>Gammaproteobacteria</taxon>
        <taxon>Celerinatantimonadaceae</taxon>
        <taxon>Celerinatantimonas</taxon>
    </lineage>
</organism>
<comment type="caution">
    <text evidence="6">The sequence shown here is derived from an EMBL/GenBank/DDBJ whole genome shotgun (WGS) entry which is preliminary data.</text>
</comment>
<keyword evidence="4 5" id="KW-0472">Membrane</keyword>
<gene>
    <name evidence="6" type="ORF">ABUE30_09745</name>
</gene>
<keyword evidence="3 5" id="KW-1133">Transmembrane helix</keyword>
<keyword evidence="2 5" id="KW-0812">Transmembrane</keyword>